<accession>B1X4U8</accession>
<proteinExistence type="predicted"/>
<reference evidence="2" key="2">
    <citation type="journal article" date="2008" name="Curr. Biol.">
        <title>Chromatophore genome sequence of Paulinella sheds light on acquisition of photosynthesis by eukaryotes.</title>
        <authorList>
            <person name="Nowack E.C.M."/>
            <person name="Melkonian M."/>
            <person name="Gloeckner G."/>
        </authorList>
    </citation>
    <scope>NUCLEOTIDE SEQUENCE [LARGE SCALE GENOMIC DNA]</scope>
</reference>
<keyword evidence="1" id="KW-0732">Signal</keyword>
<dbReference type="InterPro" id="IPR010004">
    <property type="entry name" value="Uncharacterised_Ycf66"/>
</dbReference>
<dbReference type="RefSeq" id="YP_002049177.1">
    <property type="nucleotide sequence ID" value="NC_011087.1"/>
</dbReference>
<dbReference type="AlphaFoldDB" id="B1X4U8"/>
<dbReference type="Pfam" id="PF07444">
    <property type="entry name" value="Ycf66_N"/>
    <property type="match status" value="1"/>
</dbReference>
<evidence type="ECO:0000313" key="2">
    <source>
        <dbReference type="EMBL" id="ACB42967.1"/>
    </source>
</evidence>
<evidence type="ECO:0000256" key="1">
    <source>
        <dbReference type="SAM" id="SignalP"/>
    </source>
</evidence>
<name>B1X4U8_PAUCH</name>
<organism evidence="2">
    <name type="scientific">Paulinella chromatophora</name>
    <dbReference type="NCBI Taxonomy" id="39717"/>
    <lineage>
        <taxon>Eukaryota</taxon>
        <taxon>Sar</taxon>
        <taxon>Rhizaria</taxon>
        <taxon>Cercozoa</taxon>
        <taxon>Imbricatea</taxon>
        <taxon>Silicofilosea</taxon>
        <taxon>Euglyphida</taxon>
        <taxon>Paulinellidae</taxon>
        <taxon>Paulinella</taxon>
    </lineage>
</organism>
<protein>
    <submittedName>
        <fullName evidence="2">Uncharacterized protein</fullName>
    </submittedName>
</protein>
<geneLocation type="organellar chromatophore" evidence="2"/>
<sequence>MLATFSGSLALLAGLVLLLLPLLLPELSRPGDSFWGGVILLMGLTLVVSTDRLIGTPMVAILCGMMLIARLATEVAYSRWSQLNPEERQQIWSLERYKTISRYLKIILEYLVETRNDILSRLKQQYKSTLARKKLMKTEELEQ</sequence>
<reference evidence="2" key="1">
    <citation type="submission" date="2007-08" db="EMBL/GenBank/DDBJ databases">
        <authorList>
            <person name="Gloeckner G."/>
            <person name="Nowack E."/>
            <person name="Melkonian M."/>
        </authorList>
    </citation>
    <scope>NUCLEOTIDE SEQUENCE</scope>
</reference>
<keyword evidence="2" id="KW-0934">Plastid</keyword>
<dbReference type="GeneID" id="6481657"/>
<gene>
    <name evidence="2" type="ordered locus">PCC_0533</name>
</gene>
<feature type="signal peptide" evidence="1">
    <location>
        <begin position="1"/>
        <end position="25"/>
    </location>
</feature>
<dbReference type="EMBL" id="CP000815">
    <property type="protein sequence ID" value="ACB42967.1"/>
    <property type="molecule type" value="Genomic_DNA"/>
</dbReference>
<feature type="chain" id="PRO_5002772335" evidence="1">
    <location>
        <begin position="26"/>
        <end position="143"/>
    </location>
</feature>